<dbReference type="InterPro" id="IPR001223">
    <property type="entry name" value="Glyco_hydro18_cat"/>
</dbReference>
<keyword evidence="4" id="KW-0732">Signal</keyword>
<keyword evidence="6" id="KW-1185">Reference proteome</keyword>
<dbReference type="GO" id="GO:0005576">
    <property type="term" value="C:extracellular region"/>
    <property type="evidence" value="ECO:0007669"/>
    <property type="project" value="InterPro"/>
</dbReference>
<proteinExistence type="inferred from homology"/>
<feature type="signal peptide" evidence="4">
    <location>
        <begin position="1"/>
        <end position="25"/>
    </location>
</feature>
<accession>A0A1S3JGB4</accession>
<feature type="chain" id="PRO_5010244603" evidence="4">
    <location>
        <begin position="26"/>
        <end position="860"/>
    </location>
</feature>
<dbReference type="InterPro" id="IPR036508">
    <property type="entry name" value="Chitin-bd_dom_sf"/>
</dbReference>
<dbReference type="OrthoDB" id="73875at2759"/>
<dbReference type="GO" id="GO:0008061">
    <property type="term" value="F:chitin binding"/>
    <property type="evidence" value="ECO:0007669"/>
    <property type="project" value="UniProtKB-KW"/>
</dbReference>
<dbReference type="InterPro" id="IPR017853">
    <property type="entry name" value="GH"/>
</dbReference>
<dbReference type="InterPro" id="IPR004302">
    <property type="entry name" value="Cellulose/chitin-bd_N"/>
</dbReference>
<dbReference type="FunFam" id="3.10.50.10:FF:000008">
    <property type="entry name" value="Chitinase 11"/>
    <property type="match status" value="1"/>
</dbReference>
<dbReference type="Gene3D" id="2.170.140.10">
    <property type="entry name" value="Chitin binding domain"/>
    <property type="match status" value="1"/>
</dbReference>
<dbReference type="Gene3D" id="3.10.50.10">
    <property type="match status" value="1"/>
</dbReference>
<dbReference type="PROSITE" id="PS51910">
    <property type="entry name" value="GH18_2"/>
    <property type="match status" value="1"/>
</dbReference>
<dbReference type="SMART" id="SM00636">
    <property type="entry name" value="Glyco_18"/>
    <property type="match status" value="1"/>
</dbReference>
<evidence type="ECO:0000259" key="5">
    <source>
        <dbReference type="PROSITE" id="PS51910"/>
    </source>
</evidence>
<dbReference type="SUPFAM" id="SSF51445">
    <property type="entry name" value="(Trans)glycosidases"/>
    <property type="match status" value="1"/>
</dbReference>
<dbReference type="GO" id="GO:0004568">
    <property type="term" value="F:chitinase activity"/>
    <property type="evidence" value="ECO:0007669"/>
    <property type="project" value="TreeGrafter"/>
</dbReference>
<evidence type="ECO:0000256" key="2">
    <source>
        <dbReference type="ARBA" id="ARBA00022669"/>
    </source>
</evidence>
<dbReference type="InParanoid" id="A0A1S3JGB4"/>
<dbReference type="InterPro" id="IPR002557">
    <property type="entry name" value="Chitin-bd_dom"/>
</dbReference>
<dbReference type="RefSeq" id="XP_013408939.1">
    <property type="nucleotide sequence ID" value="XM_013553485.1"/>
</dbReference>
<reference evidence="7" key="1">
    <citation type="submission" date="2025-08" db="UniProtKB">
        <authorList>
            <consortium name="RefSeq"/>
        </authorList>
    </citation>
    <scope>IDENTIFICATION</scope>
    <source>
        <tissue evidence="7">Gonads</tissue>
    </source>
</reference>
<organism evidence="6 7">
    <name type="scientific">Lingula anatina</name>
    <name type="common">Brachiopod</name>
    <name type="synonym">Lingula unguis</name>
    <dbReference type="NCBI Taxonomy" id="7574"/>
    <lineage>
        <taxon>Eukaryota</taxon>
        <taxon>Metazoa</taxon>
        <taxon>Spiralia</taxon>
        <taxon>Lophotrochozoa</taxon>
        <taxon>Brachiopoda</taxon>
        <taxon>Linguliformea</taxon>
        <taxon>Lingulata</taxon>
        <taxon>Lingulida</taxon>
        <taxon>Linguloidea</taxon>
        <taxon>Lingulidae</taxon>
        <taxon>Lingula</taxon>
    </lineage>
</organism>
<name>A0A1S3JGB4_LINAN</name>
<dbReference type="STRING" id="7574.A0A1S3JGB4"/>
<dbReference type="Gene3D" id="3.20.20.80">
    <property type="entry name" value="Glycosidases"/>
    <property type="match status" value="1"/>
</dbReference>
<gene>
    <name evidence="7" type="primary">LOC106172678</name>
</gene>
<dbReference type="InterPro" id="IPR029070">
    <property type="entry name" value="Chitinase_insertion_sf"/>
</dbReference>
<dbReference type="Pfam" id="PF03067">
    <property type="entry name" value="LPMO_10"/>
    <property type="match status" value="2"/>
</dbReference>
<comment type="similarity">
    <text evidence="1">Belongs to the glycosyl hydrolase 18 family. Chitinase class II subfamily.</text>
</comment>
<protein>
    <submittedName>
        <fullName evidence="7">Chitotriosidase-1</fullName>
    </submittedName>
</protein>
<dbReference type="Proteomes" id="UP000085678">
    <property type="component" value="Unplaced"/>
</dbReference>
<dbReference type="KEGG" id="lak:106172678"/>
<keyword evidence="2" id="KW-0147">Chitin-binding</keyword>
<dbReference type="SUPFAM" id="SSF54556">
    <property type="entry name" value="Chitinase insertion domain"/>
    <property type="match status" value="1"/>
</dbReference>
<dbReference type="SUPFAM" id="SSF57625">
    <property type="entry name" value="Invertebrate chitin-binding proteins"/>
    <property type="match status" value="1"/>
</dbReference>
<evidence type="ECO:0000313" key="7">
    <source>
        <dbReference type="RefSeq" id="XP_013408939.1"/>
    </source>
</evidence>
<feature type="region of interest" description="Disordered" evidence="3">
    <location>
        <begin position="362"/>
        <end position="382"/>
    </location>
</feature>
<feature type="region of interest" description="Disordered" evidence="3">
    <location>
        <begin position="763"/>
        <end position="794"/>
    </location>
</feature>
<dbReference type="AlphaFoldDB" id="A0A1S3JGB4"/>
<evidence type="ECO:0000256" key="1">
    <source>
        <dbReference type="ARBA" id="ARBA00009121"/>
    </source>
</evidence>
<dbReference type="PANTHER" id="PTHR11177:SF317">
    <property type="entry name" value="CHITINASE 12-RELATED"/>
    <property type="match status" value="1"/>
</dbReference>
<sequence>MRQFTALMLWSLCIVVLQLCRQAHSHGKMTSPEQRDPRNTGVNCGGLWYQTQNGGRCGVCGDPVGGPFKHETPGAIVKTYQQGETFNVTLVITAKHKGWHEFRICDNKFRVTHECMNKNLLQIPLKDDTLVTRIFEPDDRRFVSSTMYPFEDSRATLVIPVKLPPDLTCDHCVFQWKWHCGNNFWRDIDNVPQEEFFGGGLWYQTQNGGRCGVCGDPVGGPFKHETPGAIVKTYQQGETFNVTLVITAKHKGWHEFRICDNKFRVTHECMNKNLLQIPLKDDTLVTRIFEPDDRRFVSSTMYPFEDSRATLVIPVKLPPDLTCDHCVFQWKWHCGNNFWRDIDNVPQEEFFGCADIRIEGPATTLRPSSTPPPPLPTLQPGEPKPGTMKVGCWFTNWAQHRAGGGRFGPQDINPYVCTHIFYAFAKVQWDGRAFTLRQTEPNDPDNMEQVVKLKLRNKDLKVLLAVGGWSHSLKVFNEMSKTSETRRKFLTNAIAFLLQYGFDGLDYDWEYPGDVDRGSPPETKQYFADLVKETRLRFQEEAANTGKERLLVTASVGVTDEVIAEGYDIPVMSRYLDWTNLMTFDLHGAWDGILGHHSALFSKSGRLATLNIDSIVKNWIGKGYEPSRLLLGVATYGRTFTMSQTNAHHPGDSAIAPGAAGPYTNMNGILGYNEMCVVGGWDESFDYETMVPHAYNPDTRQWVGYDNQESIALKAQYACNTGLGGMHVWALDMDDFNGASCRGGKYPLLTAALIALKCKRPEPTTTTTPRPTTTTTITTTTTTPKPTTTTMTTTTTKATTKKPTGKICKTQWGYYSHPTDPNKFYQCNWGNAILKRCGPGTVWCGRYCGWSWSCPGVVGR</sequence>
<feature type="domain" description="GH18" evidence="5">
    <location>
        <begin position="388"/>
        <end position="759"/>
    </location>
</feature>
<evidence type="ECO:0000256" key="3">
    <source>
        <dbReference type="SAM" id="MobiDB-lite"/>
    </source>
</evidence>
<dbReference type="PANTHER" id="PTHR11177">
    <property type="entry name" value="CHITINASE"/>
    <property type="match status" value="1"/>
</dbReference>
<dbReference type="GO" id="GO:0005975">
    <property type="term" value="P:carbohydrate metabolic process"/>
    <property type="evidence" value="ECO:0007669"/>
    <property type="project" value="InterPro"/>
</dbReference>
<dbReference type="SMART" id="SM00494">
    <property type="entry name" value="ChtBD2"/>
    <property type="match status" value="1"/>
</dbReference>
<evidence type="ECO:0000313" key="6">
    <source>
        <dbReference type="Proteomes" id="UP000085678"/>
    </source>
</evidence>
<dbReference type="GO" id="GO:0006032">
    <property type="term" value="P:chitin catabolic process"/>
    <property type="evidence" value="ECO:0007669"/>
    <property type="project" value="TreeGrafter"/>
</dbReference>
<evidence type="ECO:0000256" key="4">
    <source>
        <dbReference type="SAM" id="SignalP"/>
    </source>
</evidence>
<dbReference type="Pfam" id="PF00704">
    <property type="entry name" value="Glyco_hydro_18"/>
    <property type="match status" value="1"/>
</dbReference>
<dbReference type="GeneID" id="106172678"/>
<dbReference type="InterPro" id="IPR050314">
    <property type="entry name" value="Glycosyl_Hydrlase_18"/>
</dbReference>
<dbReference type="InterPro" id="IPR011583">
    <property type="entry name" value="Chitinase_II/V-like_cat"/>
</dbReference>